<dbReference type="InterPro" id="IPR048627">
    <property type="entry name" value="Sec10_HB"/>
</dbReference>
<keyword evidence="3" id="KW-1185">Reference proteome</keyword>
<accession>A0ABX6EP70</accession>
<evidence type="ECO:0000259" key="1">
    <source>
        <dbReference type="Pfam" id="PF07393"/>
    </source>
</evidence>
<dbReference type="Proteomes" id="UP000422736">
    <property type="component" value="Chromosome 1"/>
</dbReference>
<dbReference type="PANTHER" id="PTHR12100">
    <property type="entry name" value="SEC10"/>
    <property type="match status" value="1"/>
</dbReference>
<dbReference type="Pfam" id="PF07393">
    <property type="entry name" value="Sec10_HB"/>
    <property type="match status" value="1"/>
</dbReference>
<organism evidence="2 3">
    <name type="scientific">Kluyveromyces marxianus</name>
    <name type="common">Yeast</name>
    <name type="synonym">Candida kefyr</name>
    <dbReference type="NCBI Taxonomy" id="4911"/>
    <lineage>
        <taxon>Eukaryota</taxon>
        <taxon>Fungi</taxon>
        <taxon>Dikarya</taxon>
        <taxon>Ascomycota</taxon>
        <taxon>Saccharomycotina</taxon>
        <taxon>Saccharomycetes</taxon>
        <taxon>Saccharomycetales</taxon>
        <taxon>Saccharomycetaceae</taxon>
        <taxon>Kluyveromyces</taxon>
    </lineage>
</organism>
<name>A0ABX6EP70_KLUMA</name>
<dbReference type="InterPro" id="IPR009976">
    <property type="entry name" value="Sec10-like"/>
</dbReference>
<reference evidence="2 3" key="1">
    <citation type="submission" date="2016-03" db="EMBL/GenBank/DDBJ databases">
        <title>How can Kluyveromyces marxianus grow so fast - potential evolutionary course in Saccharomyces Complex revealed by comparative genomics.</title>
        <authorList>
            <person name="Mo W."/>
            <person name="Lu W."/>
            <person name="Yang X."/>
            <person name="Qi J."/>
            <person name="Lv H."/>
        </authorList>
    </citation>
    <scope>NUCLEOTIDE SEQUENCE [LARGE SCALE GENOMIC DNA]</scope>
    <source>
        <strain evidence="2 3">FIM1</strain>
    </source>
</reference>
<dbReference type="EMBL" id="CP015054">
    <property type="protein sequence ID" value="QGN14058.1"/>
    <property type="molecule type" value="Genomic_DNA"/>
</dbReference>
<reference evidence="2 3" key="2">
    <citation type="submission" date="2019-11" db="EMBL/GenBank/DDBJ databases">
        <authorList>
            <person name="Lu H."/>
        </authorList>
    </citation>
    <scope>NUCLEOTIDE SEQUENCE [LARGE SCALE GENOMIC DNA]</scope>
    <source>
        <strain evidence="2 3">FIM1</strain>
    </source>
</reference>
<proteinExistence type="predicted"/>
<dbReference type="PANTHER" id="PTHR12100:SF1">
    <property type="entry name" value="RECYCLIN-1"/>
    <property type="match status" value="1"/>
</dbReference>
<gene>
    <name evidence="2" type="primary">RCY1</name>
    <name evidence="2" type="ORF">FIM1_709</name>
</gene>
<evidence type="ECO:0000313" key="2">
    <source>
        <dbReference type="EMBL" id="QGN14058.1"/>
    </source>
</evidence>
<evidence type="ECO:0000313" key="3">
    <source>
        <dbReference type="Proteomes" id="UP000422736"/>
    </source>
</evidence>
<sequence>MESLITFSDVLKVSNVVRNIAFSLNPADYISFRQINKKVYHDHLTGATDKNYWLHRVKCLGLEPEPGYRLPSDVKVNAANIGVTCTKFDPRDPKVAYKLFYRLLHPFVKRLYHNDVANFFPEEYNEPLTQAKIIKVLEKYINSYSNDWPYHRKVQENLKIFKELFTTSVIRELDLNFDKKNFSYCSQFVEVLLLLDHEVSAVDFFKSKNEFPESIKLPEELFDENDELRYDQLELALDTFTQFLNEKISITDQLFQDRYPVIVLYTENFVQDHLIPYFQIQISSSNTPDAKNKRLMSLPTIYSKLSSHFVKKLRDNVNAGTSYQRFVSDFIQLYLEPEIQKFFDTMVQDFTTTTEDLLKDYEEQSQRKQKAKDEALFESLKNSNMTNEELLDGKTNFLKSFTKIFKINNNTLKSQAEQDLEVSYTLQKMNNKLQNITSLVSLDLCYKIIQACREHMEKIYLFKDVEVFETVVKLKCQEMYKILMFLLSEKHIKLGFETALQLLKDYDANETKLASLSPNGTFDDDNKVEPLVQFTELINIGDIILQMLSIFYNNELIAKGIIDKNKDIFNDVVHTKKVFETMLDDYVANGLNIGIDKLMDQVEFTFNTMQFPDDFNPDPKDASRREIAPSKCAIANVELLSEHCFLLTGATDKGTIDVFQQEIGERFFDEVVKNIKKHLISEDGAVFLIADLNYYHDFISKKLKQKNITPFFLGLKSVGQLYLISGKDSKELGKLICDVGKFQGVFTQEEIYELVQRRTDWFKVRKDVEKVMYGLGVSDCVIC</sequence>
<protein>
    <submittedName>
        <fullName evidence="2">Recyclin-1</fullName>
    </submittedName>
</protein>
<feature type="domain" description="Exocyst complex component Sec10-like alpha-helical bundle" evidence="1">
    <location>
        <begin position="131"/>
        <end position="768"/>
    </location>
</feature>